<dbReference type="EMBL" id="ML180368">
    <property type="protein sequence ID" value="THU77666.1"/>
    <property type="molecule type" value="Genomic_DNA"/>
</dbReference>
<protein>
    <submittedName>
        <fullName evidence="1">Uncharacterized protein</fullName>
    </submittedName>
</protein>
<dbReference type="Pfam" id="PF00491">
    <property type="entry name" value="Arginase"/>
    <property type="match status" value="1"/>
</dbReference>
<name>A0A4S8KPN3_DENBC</name>
<feature type="non-terminal residue" evidence="1">
    <location>
        <position position="1"/>
    </location>
</feature>
<reference evidence="1 2" key="1">
    <citation type="journal article" date="2019" name="Nat. Ecol. Evol.">
        <title>Megaphylogeny resolves global patterns of mushroom evolution.</title>
        <authorList>
            <person name="Varga T."/>
            <person name="Krizsan K."/>
            <person name="Foldi C."/>
            <person name="Dima B."/>
            <person name="Sanchez-Garcia M."/>
            <person name="Sanchez-Ramirez S."/>
            <person name="Szollosi G.J."/>
            <person name="Szarkandi J.G."/>
            <person name="Papp V."/>
            <person name="Albert L."/>
            <person name="Andreopoulos W."/>
            <person name="Angelini C."/>
            <person name="Antonin V."/>
            <person name="Barry K.W."/>
            <person name="Bougher N.L."/>
            <person name="Buchanan P."/>
            <person name="Buyck B."/>
            <person name="Bense V."/>
            <person name="Catcheside P."/>
            <person name="Chovatia M."/>
            <person name="Cooper J."/>
            <person name="Damon W."/>
            <person name="Desjardin D."/>
            <person name="Finy P."/>
            <person name="Geml J."/>
            <person name="Haridas S."/>
            <person name="Hughes K."/>
            <person name="Justo A."/>
            <person name="Karasinski D."/>
            <person name="Kautmanova I."/>
            <person name="Kiss B."/>
            <person name="Kocsube S."/>
            <person name="Kotiranta H."/>
            <person name="LaButti K.M."/>
            <person name="Lechner B.E."/>
            <person name="Liimatainen K."/>
            <person name="Lipzen A."/>
            <person name="Lukacs Z."/>
            <person name="Mihaltcheva S."/>
            <person name="Morgado L.N."/>
            <person name="Niskanen T."/>
            <person name="Noordeloos M.E."/>
            <person name="Ohm R.A."/>
            <person name="Ortiz-Santana B."/>
            <person name="Ovrebo C."/>
            <person name="Racz N."/>
            <person name="Riley R."/>
            <person name="Savchenko A."/>
            <person name="Shiryaev A."/>
            <person name="Soop K."/>
            <person name="Spirin V."/>
            <person name="Szebenyi C."/>
            <person name="Tomsovsky M."/>
            <person name="Tulloss R.E."/>
            <person name="Uehling J."/>
            <person name="Grigoriev I.V."/>
            <person name="Vagvolgyi C."/>
            <person name="Papp T."/>
            <person name="Martin F.M."/>
            <person name="Miettinen O."/>
            <person name="Hibbett D.S."/>
            <person name="Nagy L.G."/>
        </authorList>
    </citation>
    <scope>NUCLEOTIDE SEQUENCE [LARGE SCALE GENOMIC DNA]</scope>
    <source>
        <strain evidence="1 2">CBS 962.96</strain>
    </source>
</reference>
<evidence type="ECO:0000313" key="2">
    <source>
        <dbReference type="Proteomes" id="UP000297245"/>
    </source>
</evidence>
<dbReference type="InterPro" id="IPR006035">
    <property type="entry name" value="Ureohydrolase"/>
</dbReference>
<dbReference type="SUPFAM" id="SSF52768">
    <property type="entry name" value="Arginase/deacetylase"/>
    <property type="match status" value="1"/>
</dbReference>
<dbReference type="OrthoDB" id="288726at2759"/>
<gene>
    <name evidence="1" type="ORF">K435DRAFT_701877</name>
</gene>
<dbReference type="Proteomes" id="UP000297245">
    <property type="component" value="Unassembled WGS sequence"/>
</dbReference>
<dbReference type="AlphaFoldDB" id="A0A4S8KPN3"/>
<dbReference type="InterPro" id="IPR023696">
    <property type="entry name" value="Ureohydrolase_dom_sf"/>
</dbReference>
<accession>A0A4S8KPN3</accession>
<dbReference type="GO" id="GO:0046872">
    <property type="term" value="F:metal ion binding"/>
    <property type="evidence" value="ECO:0007669"/>
    <property type="project" value="InterPro"/>
</dbReference>
<keyword evidence="2" id="KW-1185">Reference proteome</keyword>
<sequence>GTPKVGGWTTREMKCILRGLTGLNFFSVDIVEVPLVYDTTGKVTTLLAIFHSSLSSLLTLLL</sequence>
<organism evidence="1 2">
    <name type="scientific">Dendrothele bispora (strain CBS 962.96)</name>
    <dbReference type="NCBI Taxonomy" id="1314807"/>
    <lineage>
        <taxon>Eukaryota</taxon>
        <taxon>Fungi</taxon>
        <taxon>Dikarya</taxon>
        <taxon>Basidiomycota</taxon>
        <taxon>Agaricomycotina</taxon>
        <taxon>Agaricomycetes</taxon>
        <taxon>Agaricomycetidae</taxon>
        <taxon>Agaricales</taxon>
        <taxon>Agaricales incertae sedis</taxon>
        <taxon>Dendrothele</taxon>
    </lineage>
</organism>
<dbReference type="Gene3D" id="3.40.800.10">
    <property type="entry name" value="Ureohydrolase domain"/>
    <property type="match status" value="1"/>
</dbReference>
<proteinExistence type="predicted"/>
<evidence type="ECO:0000313" key="1">
    <source>
        <dbReference type="EMBL" id="THU77666.1"/>
    </source>
</evidence>